<feature type="compositionally biased region" description="Polar residues" evidence="3">
    <location>
        <begin position="338"/>
        <end position="353"/>
    </location>
</feature>
<dbReference type="Gene3D" id="1.10.10.10">
    <property type="entry name" value="Winged helix-like DNA-binding domain superfamily/Winged helix DNA-binding domain"/>
    <property type="match status" value="1"/>
</dbReference>
<dbReference type="Pfam" id="PF21071">
    <property type="entry name" value="LARP1_HEAT"/>
    <property type="match status" value="1"/>
</dbReference>
<feature type="region of interest" description="Disordered" evidence="3">
    <location>
        <begin position="837"/>
        <end position="861"/>
    </location>
</feature>
<evidence type="ECO:0000256" key="2">
    <source>
        <dbReference type="PROSITE-ProRule" id="PRU00332"/>
    </source>
</evidence>
<feature type="compositionally biased region" description="Polar residues" evidence="3">
    <location>
        <begin position="1"/>
        <end position="18"/>
    </location>
</feature>
<dbReference type="GO" id="GO:0010494">
    <property type="term" value="C:cytoplasmic stress granule"/>
    <property type="evidence" value="ECO:0007669"/>
    <property type="project" value="TreeGrafter"/>
</dbReference>
<feature type="compositionally biased region" description="Basic and acidic residues" evidence="3">
    <location>
        <begin position="260"/>
        <end position="291"/>
    </location>
</feature>
<dbReference type="InterPro" id="IPR036388">
    <property type="entry name" value="WH-like_DNA-bd_sf"/>
</dbReference>
<evidence type="ECO:0000313" key="5">
    <source>
        <dbReference type="EMBL" id="OQE27293.1"/>
    </source>
</evidence>
<dbReference type="STRING" id="303698.A0A1V6TP01"/>
<feature type="compositionally biased region" description="Polar residues" evidence="3">
    <location>
        <begin position="40"/>
        <end position="52"/>
    </location>
</feature>
<evidence type="ECO:0000256" key="1">
    <source>
        <dbReference type="ARBA" id="ARBA00022884"/>
    </source>
</evidence>
<feature type="region of interest" description="Disordered" evidence="3">
    <location>
        <begin position="671"/>
        <end position="816"/>
    </location>
</feature>
<feature type="compositionally biased region" description="Polar residues" evidence="3">
    <location>
        <begin position="509"/>
        <end position="520"/>
    </location>
</feature>
<keyword evidence="1 2" id="KW-0694">RNA-binding</keyword>
<dbReference type="InterPro" id="IPR006607">
    <property type="entry name" value="DM15"/>
</dbReference>
<feature type="compositionally biased region" description="Basic and acidic residues" evidence="3">
    <location>
        <begin position="182"/>
        <end position="191"/>
    </location>
</feature>
<feature type="compositionally biased region" description="Polar residues" evidence="3">
    <location>
        <begin position="697"/>
        <end position="707"/>
    </location>
</feature>
<feature type="compositionally biased region" description="Polar residues" evidence="3">
    <location>
        <begin position="477"/>
        <end position="495"/>
    </location>
</feature>
<organism evidence="5 6">
    <name type="scientific">Penicillium steckii</name>
    <dbReference type="NCBI Taxonomy" id="303698"/>
    <lineage>
        <taxon>Eukaryota</taxon>
        <taxon>Fungi</taxon>
        <taxon>Dikarya</taxon>
        <taxon>Ascomycota</taxon>
        <taxon>Pezizomycotina</taxon>
        <taxon>Eurotiomycetes</taxon>
        <taxon>Eurotiomycetidae</taxon>
        <taxon>Eurotiales</taxon>
        <taxon>Aspergillaceae</taxon>
        <taxon>Penicillium</taxon>
    </lineage>
</organism>
<dbReference type="GO" id="GO:0005829">
    <property type="term" value="C:cytosol"/>
    <property type="evidence" value="ECO:0007669"/>
    <property type="project" value="TreeGrafter"/>
</dbReference>
<feature type="compositionally biased region" description="Polar residues" evidence="3">
    <location>
        <begin position="366"/>
        <end position="377"/>
    </location>
</feature>
<dbReference type="PROSITE" id="PS50961">
    <property type="entry name" value="HTH_LA"/>
    <property type="match status" value="1"/>
</dbReference>
<feature type="compositionally biased region" description="Basic and acidic residues" evidence="3">
    <location>
        <begin position="113"/>
        <end position="170"/>
    </location>
</feature>
<evidence type="ECO:0000259" key="4">
    <source>
        <dbReference type="PROSITE" id="PS50961"/>
    </source>
</evidence>
<gene>
    <name evidence="5" type="ORF">PENSTE_c004G10456</name>
</gene>
<dbReference type="EMBL" id="MLKD01000004">
    <property type="protein sequence ID" value="OQE27293.1"/>
    <property type="molecule type" value="Genomic_DNA"/>
</dbReference>
<feature type="compositionally biased region" description="Basic and acidic residues" evidence="3">
    <location>
        <begin position="382"/>
        <end position="399"/>
    </location>
</feature>
<evidence type="ECO:0000313" key="6">
    <source>
        <dbReference type="Proteomes" id="UP000191285"/>
    </source>
</evidence>
<feature type="domain" description="HTH La-type RNA-binding" evidence="4">
    <location>
        <begin position="567"/>
        <end position="661"/>
    </location>
</feature>
<dbReference type="SUPFAM" id="SSF46785">
    <property type="entry name" value="Winged helix' DNA-binding domain"/>
    <property type="match status" value="1"/>
</dbReference>
<dbReference type="PANTHER" id="PTHR22792:SF132">
    <property type="entry name" value="LA-RELATED PROTEIN 1"/>
    <property type="match status" value="1"/>
</dbReference>
<dbReference type="GO" id="GO:0048255">
    <property type="term" value="P:mRNA stabilization"/>
    <property type="evidence" value="ECO:0007669"/>
    <property type="project" value="InterPro"/>
</dbReference>
<dbReference type="PANTHER" id="PTHR22792">
    <property type="entry name" value="LUPUS LA PROTEIN-RELATED"/>
    <property type="match status" value="1"/>
</dbReference>
<dbReference type="InterPro" id="IPR006630">
    <property type="entry name" value="La_HTH"/>
</dbReference>
<dbReference type="Pfam" id="PF05383">
    <property type="entry name" value="La"/>
    <property type="match status" value="1"/>
</dbReference>
<dbReference type="InterPro" id="IPR045180">
    <property type="entry name" value="La_dom_prot"/>
</dbReference>
<proteinExistence type="predicted"/>
<protein>
    <recommendedName>
        <fullName evidence="4">HTH La-type RNA-binding domain-containing protein</fullName>
    </recommendedName>
</protein>
<dbReference type="CDD" id="cd07323">
    <property type="entry name" value="LAM"/>
    <property type="match status" value="1"/>
</dbReference>
<sequence length="978" mass="105875">MSATFSYAQAAKGSSGSPVPTKAAPADVQSTESKPEESSNDATPESVTTASETEAPKVAEKATPSVNKDDEFTTVTSKSRSKVVHSRTSSPSVRSTKESKEGDASNTNGKADTSSEKKSQSDAKNEKPENGSEGTKDKSDKSEKSEKSEKAEKSEKNEKNEKPAPPKELKAAPLPSVNIWQQRKEAQDAKVKTTPATKTASGKTEEAQQDNSKSGSKKKGADGTTEGSKGSKKSEGKGRDDALSSVADASSWPTPQVALGEEKKKAQEKTDKTEKTEKSPVMRNHGKEKWMPVDYVPTAVFNTPLPPSGRGGSRRSARGGRESGRGPAHAAGEKAGSGQATPGATGKQNSGERGNNEAGPGRATSLPAQSRRSTSADVNGPEGRKAQPAERGRGPRAEDANANGKHTNGENVPRPQKQFGKHGQANSKNPNLAVDSQAASRANDRRAESGSKSADPTGFEFNNRGSRANRGGRGPFNSFNGQGSQFGNIANNNFVPKSFGGFNDRQRSHNGLANGSQQGNRMPVRSPSLPASGNMYNVYPFPADINTMYGYQAVNPAPMSAMPYQQYMEPFSLMSMLSMQLEYYFSVDNMCKDMFLRKHMDSQGFVPLGVIASFKRVKSLTEDFELIRHVSRQLRTVEYQTGEDGVDRLRPREKWGQWILPYDQREITAQHEGAAPATHSGKTDENAPFNGHGPNGSLPNGAQQFVPNGTGPRGPQTLSSTAPEFQPSMPPVAQNEIANVGYPTNSDIYPDKSPPRLRSYSSHAWTDSEVNHRPAARGLDPNPTSPPSSRLGLAVPATGSKGVGYNSHPHGAFRSASKPLRWRGKGNFSYKKSFNVSNSSEQFPSNHASEARSRGRKPKQGLVTGPPYVSWSNYLASNFELPLYNEFRRLAIDDLLSRHVDYGFNALMSFYKTCLFGSSSIPPEVLTDLATLSRSPPFDHHQVVHELFYSALKSKKMEKLNRDRAGLVYNRERQTNPV</sequence>
<reference evidence="6" key="1">
    <citation type="journal article" date="2017" name="Nat. Microbiol.">
        <title>Global analysis of biosynthetic gene clusters reveals vast potential of secondary metabolite production in Penicillium species.</title>
        <authorList>
            <person name="Nielsen J.C."/>
            <person name="Grijseels S."/>
            <person name="Prigent S."/>
            <person name="Ji B."/>
            <person name="Dainat J."/>
            <person name="Nielsen K.F."/>
            <person name="Frisvad J.C."/>
            <person name="Workman M."/>
            <person name="Nielsen J."/>
        </authorList>
    </citation>
    <scope>NUCLEOTIDE SEQUENCE [LARGE SCALE GENOMIC DNA]</scope>
    <source>
        <strain evidence="6">IBT 24891</strain>
    </source>
</reference>
<dbReference type="InterPro" id="IPR036390">
    <property type="entry name" value="WH_DNA-bd_sf"/>
</dbReference>
<dbReference type="Proteomes" id="UP000191285">
    <property type="component" value="Unassembled WGS sequence"/>
</dbReference>
<dbReference type="OrthoDB" id="340227at2759"/>
<feature type="region of interest" description="Disordered" evidence="3">
    <location>
        <begin position="1"/>
        <end position="525"/>
    </location>
</feature>
<feature type="compositionally biased region" description="Basic and acidic residues" evidence="3">
    <location>
        <begin position="232"/>
        <end position="242"/>
    </location>
</feature>
<name>A0A1V6TP01_9EURO</name>
<evidence type="ECO:0000256" key="3">
    <source>
        <dbReference type="SAM" id="MobiDB-lite"/>
    </source>
</evidence>
<accession>A0A1V6TP01</accession>
<dbReference type="GO" id="GO:0000339">
    <property type="term" value="F:RNA cap binding"/>
    <property type="evidence" value="ECO:0007669"/>
    <property type="project" value="InterPro"/>
</dbReference>
<feature type="compositionally biased region" description="Polar residues" evidence="3">
    <location>
        <begin position="837"/>
        <end position="848"/>
    </location>
</feature>
<dbReference type="GO" id="GO:0045727">
    <property type="term" value="P:positive regulation of translation"/>
    <property type="evidence" value="ECO:0007669"/>
    <property type="project" value="TreeGrafter"/>
</dbReference>
<dbReference type="SMART" id="SM00715">
    <property type="entry name" value="LA"/>
    <property type="match status" value="1"/>
</dbReference>
<dbReference type="AlphaFoldDB" id="A0A1V6TP01"/>
<comment type="caution">
    <text evidence="5">The sequence shown here is derived from an EMBL/GenBank/DDBJ whole genome shotgun (WGS) entry which is preliminary data.</text>
</comment>
<keyword evidence="6" id="KW-1185">Reference proteome</keyword>